<proteinExistence type="predicted"/>
<evidence type="ECO:0000313" key="1">
    <source>
        <dbReference type="EMBL" id="KAF5199494.1"/>
    </source>
</evidence>
<comment type="caution">
    <text evidence="1">The sequence shown here is derived from an EMBL/GenBank/DDBJ whole genome shotgun (WGS) entry which is preliminary data.</text>
</comment>
<organism evidence="1 2">
    <name type="scientific">Thalictrum thalictroides</name>
    <name type="common">Rue-anemone</name>
    <name type="synonym">Anemone thalictroides</name>
    <dbReference type="NCBI Taxonomy" id="46969"/>
    <lineage>
        <taxon>Eukaryota</taxon>
        <taxon>Viridiplantae</taxon>
        <taxon>Streptophyta</taxon>
        <taxon>Embryophyta</taxon>
        <taxon>Tracheophyta</taxon>
        <taxon>Spermatophyta</taxon>
        <taxon>Magnoliopsida</taxon>
        <taxon>Ranunculales</taxon>
        <taxon>Ranunculaceae</taxon>
        <taxon>Thalictroideae</taxon>
        <taxon>Thalictrum</taxon>
    </lineage>
</organism>
<protein>
    <submittedName>
        <fullName evidence="1">Uncharacterized protein</fullName>
    </submittedName>
</protein>
<dbReference type="AlphaFoldDB" id="A0A7J6WQ50"/>
<reference evidence="1 2" key="1">
    <citation type="submission" date="2020-06" db="EMBL/GenBank/DDBJ databases">
        <title>Transcriptomic and genomic resources for Thalictrum thalictroides and T. hernandezii: Facilitating candidate gene discovery in an emerging model plant lineage.</title>
        <authorList>
            <person name="Arias T."/>
            <person name="Riano-Pachon D.M."/>
            <person name="Di Stilio V.S."/>
        </authorList>
    </citation>
    <scope>NUCLEOTIDE SEQUENCE [LARGE SCALE GENOMIC DNA]</scope>
    <source>
        <strain evidence="2">cv. WT478/WT964</strain>
        <tissue evidence="1">Leaves</tissue>
    </source>
</reference>
<gene>
    <name evidence="1" type="ORF">FRX31_010918</name>
</gene>
<dbReference type="EMBL" id="JABWDY010011881">
    <property type="protein sequence ID" value="KAF5199494.1"/>
    <property type="molecule type" value="Genomic_DNA"/>
</dbReference>
<accession>A0A7J6WQ50</accession>
<sequence length="136" mass="15892">MTITIHSPKNFGLSFCQFQNPVRVVKYIMNAIVGAINRIVHFVCMHGAWTNVMFTPMKDAFARGWSMKPLRESEQLMPRYIERNDAGTLIKENLIRRALPQMIRRALPPLYEELQFMYEMFDTQGIASDDIKKNCF</sequence>
<dbReference type="Proteomes" id="UP000554482">
    <property type="component" value="Unassembled WGS sequence"/>
</dbReference>
<name>A0A7J6WQ50_THATH</name>
<evidence type="ECO:0000313" key="2">
    <source>
        <dbReference type="Proteomes" id="UP000554482"/>
    </source>
</evidence>
<keyword evidence="2" id="KW-1185">Reference proteome</keyword>